<name>A0A2P5X7A9_GOSBA</name>
<proteinExistence type="predicted"/>
<dbReference type="InterPro" id="IPR044174">
    <property type="entry name" value="BC10-like"/>
</dbReference>
<dbReference type="GO" id="GO:0016020">
    <property type="term" value="C:membrane"/>
    <property type="evidence" value="ECO:0007669"/>
    <property type="project" value="UniProtKB-SubCell"/>
</dbReference>
<protein>
    <submittedName>
        <fullName evidence="6">Uncharacterized protein</fullName>
    </submittedName>
</protein>
<keyword evidence="3" id="KW-0808">Transferase</keyword>
<evidence type="ECO:0000256" key="5">
    <source>
        <dbReference type="ARBA" id="ARBA00023180"/>
    </source>
</evidence>
<dbReference type="PANTHER" id="PTHR31042:SF140">
    <property type="entry name" value="CORE-2_I-BRANCHING BETA-1,6-N-ACETYLGLUCOSAMINYLTRANSFERASE FAMILY PROTEIN"/>
    <property type="match status" value="1"/>
</dbReference>
<dbReference type="Proteomes" id="UP000239757">
    <property type="component" value="Unassembled WGS sequence"/>
</dbReference>
<evidence type="ECO:0000256" key="1">
    <source>
        <dbReference type="ARBA" id="ARBA00004606"/>
    </source>
</evidence>
<evidence type="ECO:0000256" key="2">
    <source>
        <dbReference type="ARBA" id="ARBA00022676"/>
    </source>
</evidence>
<evidence type="ECO:0000313" key="6">
    <source>
        <dbReference type="EMBL" id="PPR99219.1"/>
    </source>
</evidence>
<dbReference type="EMBL" id="KZ665525">
    <property type="protein sequence ID" value="PPR99219.1"/>
    <property type="molecule type" value="Genomic_DNA"/>
</dbReference>
<dbReference type="PANTHER" id="PTHR31042">
    <property type="entry name" value="CORE-2/I-BRANCHING BETA-1,6-N-ACETYLGLUCOSAMINYLTRANSFERASE FAMILY PROTEIN-RELATED"/>
    <property type="match status" value="1"/>
</dbReference>
<dbReference type="InterPro" id="IPR003406">
    <property type="entry name" value="Glyco_trans_14"/>
</dbReference>
<keyword evidence="4" id="KW-0472">Membrane</keyword>
<dbReference type="PROSITE" id="PS50096">
    <property type="entry name" value="IQ"/>
    <property type="match status" value="1"/>
</dbReference>
<evidence type="ECO:0000313" key="7">
    <source>
        <dbReference type="Proteomes" id="UP000239757"/>
    </source>
</evidence>
<reference evidence="6 7" key="1">
    <citation type="submission" date="2015-01" db="EMBL/GenBank/DDBJ databases">
        <title>Genome of allotetraploid Gossypium barbadense reveals genomic plasticity and fiber elongation in cotton evolution.</title>
        <authorList>
            <person name="Chen X."/>
            <person name="Liu X."/>
            <person name="Zhao B."/>
            <person name="Zheng H."/>
            <person name="Hu Y."/>
            <person name="Lu G."/>
            <person name="Yang C."/>
            <person name="Chen J."/>
            <person name="Shan C."/>
            <person name="Zhang L."/>
            <person name="Zhou Y."/>
            <person name="Wang L."/>
            <person name="Guo W."/>
            <person name="Bai Y."/>
            <person name="Ruan J."/>
            <person name="Shangguan X."/>
            <person name="Mao Y."/>
            <person name="Jiang J."/>
            <person name="Zhu Y."/>
            <person name="Lei J."/>
            <person name="Kang H."/>
            <person name="Chen S."/>
            <person name="He X."/>
            <person name="Wang R."/>
            <person name="Wang Y."/>
            <person name="Chen J."/>
            <person name="Wang L."/>
            <person name="Yu S."/>
            <person name="Wang B."/>
            <person name="Wei J."/>
            <person name="Song S."/>
            <person name="Lu X."/>
            <person name="Gao Z."/>
            <person name="Gu W."/>
            <person name="Deng X."/>
            <person name="Ma D."/>
            <person name="Wang S."/>
            <person name="Liang W."/>
            <person name="Fang L."/>
            <person name="Cai C."/>
            <person name="Zhu X."/>
            <person name="Zhou B."/>
            <person name="Zhang Y."/>
            <person name="Chen Z."/>
            <person name="Xu S."/>
            <person name="Zhu R."/>
            <person name="Wang S."/>
            <person name="Zhang T."/>
            <person name="Zhao G."/>
        </authorList>
    </citation>
    <scope>NUCLEOTIDE SEQUENCE [LARGE SCALE GENOMIC DNA]</scope>
    <source>
        <strain evidence="7">cv. Xinhai21</strain>
        <tissue evidence="6">Leaf</tissue>
    </source>
</reference>
<evidence type="ECO:0000256" key="4">
    <source>
        <dbReference type="ARBA" id="ARBA00023136"/>
    </source>
</evidence>
<evidence type="ECO:0000256" key="3">
    <source>
        <dbReference type="ARBA" id="ARBA00022679"/>
    </source>
</evidence>
<dbReference type="AlphaFoldDB" id="A0A2P5X7A9"/>
<comment type="subcellular location">
    <subcellularLocation>
        <location evidence="1">Membrane</location>
        <topology evidence="1">Single-pass type II membrane protein</topology>
    </subcellularLocation>
</comment>
<organism evidence="6 7">
    <name type="scientific">Gossypium barbadense</name>
    <name type="common">Sea Island cotton</name>
    <name type="synonym">Hibiscus barbadensis</name>
    <dbReference type="NCBI Taxonomy" id="3634"/>
    <lineage>
        <taxon>Eukaryota</taxon>
        <taxon>Viridiplantae</taxon>
        <taxon>Streptophyta</taxon>
        <taxon>Embryophyta</taxon>
        <taxon>Tracheophyta</taxon>
        <taxon>Spermatophyta</taxon>
        <taxon>Magnoliopsida</taxon>
        <taxon>eudicotyledons</taxon>
        <taxon>Gunneridae</taxon>
        <taxon>Pentapetalae</taxon>
        <taxon>rosids</taxon>
        <taxon>malvids</taxon>
        <taxon>Malvales</taxon>
        <taxon>Malvaceae</taxon>
        <taxon>Malvoideae</taxon>
        <taxon>Gossypium</taxon>
    </lineage>
</organism>
<dbReference type="Pfam" id="PF02485">
    <property type="entry name" value="Branch"/>
    <property type="match status" value="1"/>
</dbReference>
<keyword evidence="5" id="KW-0325">Glycoprotein</keyword>
<sequence>MGVSGKWIKALVGLKKSEKSQSSEKVENLDDHVFGVMHFSLTYGLAELLTNPRATGSKFRHRRKHSVEFDTNELQEELDENAASLAENATCATIDAAGCPSDALEVHDAPLNEHAREEWAATRIQTAFRGFLFEKYSIFEYSFKVDLARIFSCRFRFGFMLVSQPTHNILACDMYIMARVPLQNAEARRALRALKGLVRLQALVRGHAVRKQAAITLRCMQALVRVQARVRARRVRLALENQTAQQKLQQQLANEAHVKEIEEGWCDSIGSVEEIQAKLLKRQEAAAKRERAMAYALAHQNHFNEGSLSILSFSLLLSLPILFFFLAPTFHPHPLPPISVPDELDDLRLFHRATTPSLSSSHLSSSSSPKIAFLFLTNSDLHFLPLWNRFFRTAKTSRYNIYVHADPTVNITRPTKSVFDDRFIPNAKRTFRASATLISATRRLLATAILDDPANAYFAVLSQYCIPLRSFNYIYRSLFTAKTFDLTSNSSDLTQYGVRVKYKSFIEIISKEPRLWKRYVARGRFVMMPEVPFEDFRVGSQFFVLTRKHALLVVKDRTLWRKFKLPCYRASECYPEEHYFPTLLSMQDPDAVTRYTLTRVNWTGTVAGHPYMYKPKEVSAKLIYELRKSNYSSSYLFARKFSPDCLKPLMGIADSVILRD</sequence>
<dbReference type="OrthoDB" id="191334at2759"/>
<keyword evidence="2" id="KW-0328">Glycosyltransferase</keyword>
<dbReference type="GO" id="GO:0016757">
    <property type="term" value="F:glycosyltransferase activity"/>
    <property type="evidence" value="ECO:0007669"/>
    <property type="project" value="UniProtKB-KW"/>
</dbReference>
<accession>A0A2P5X7A9</accession>
<gene>
    <name evidence="6" type="ORF">GOBAR_AA21458</name>
</gene>